<dbReference type="Proteomes" id="UP001497680">
    <property type="component" value="Unassembled WGS sequence"/>
</dbReference>
<protein>
    <submittedName>
        <fullName evidence="1">Terpenoid synthase</fullName>
    </submittedName>
</protein>
<proteinExistence type="predicted"/>
<sequence length="364" mass="41525">MFENEGVATLRSLRGKLLRIPDLRPIYSEWASGLNPHCDKLRAFVDKNIDRYVKDEKTRRKTKAIDLGWFTSLCYPNAEIERLKTMALISMVFFIFDDTIDKEINHEAPDFASDFDAATKLRKESISYMRYHLSQEQATSSLCSEPPHVPQEFATFEAVVPRVMTAPPGQVNLSQLVDDVQEFIDMNEVEQTYRLSGSLPSVEEYWTYRHGVGASFAYFTMHQYVNDICLPGNLASCDEVRIMRIEASTQPLICNDLYSLKKEVIEDTPTNLVPIMIATSGASLDSVVHDLIEQLYSSARKFTAAATSLRAKGREYGGDVQEQTDMFIRSFETFQTGCFEFFMNSKRFGVKDYKQEDGSYIIPL</sequence>
<keyword evidence="2" id="KW-1185">Reference proteome</keyword>
<reference evidence="1 2" key="1">
    <citation type="journal article" date="2022" name="New Phytol.">
        <title>Ecological generalism drives hyperdiversity of secondary metabolite gene clusters in xylarialean endophytes.</title>
        <authorList>
            <person name="Franco M.E.E."/>
            <person name="Wisecaver J.H."/>
            <person name="Arnold A.E."/>
            <person name="Ju Y.M."/>
            <person name="Slot J.C."/>
            <person name="Ahrendt S."/>
            <person name="Moore L.P."/>
            <person name="Eastman K.E."/>
            <person name="Scott K."/>
            <person name="Konkel Z."/>
            <person name="Mondo S.J."/>
            <person name="Kuo A."/>
            <person name="Hayes R.D."/>
            <person name="Haridas S."/>
            <person name="Andreopoulos B."/>
            <person name="Riley R."/>
            <person name="LaButti K."/>
            <person name="Pangilinan J."/>
            <person name="Lipzen A."/>
            <person name="Amirebrahimi M."/>
            <person name="Yan J."/>
            <person name="Adam C."/>
            <person name="Keymanesh K."/>
            <person name="Ng V."/>
            <person name="Louie K."/>
            <person name="Northen T."/>
            <person name="Drula E."/>
            <person name="Henrissat B."/>
            <person name="Hsieh H.M."/>
            <person name="Youens-Clark K."/>
            <person name="Lutzoni F."/>
            <person name="Miadlikowska J."/>
            <person name="Eastwood D.C."/>
            <person name="Hamelin R.C."/>
            <person name="Grigoriev I.V."/>
            <person name="U'Ren J.M."/>
        </authorList>
    </citation>
    <scope>NUCLEOTIDE SEQUENCE [LARGE SCALE GENOMIC DNA]</scope>
    <source>
        <strain evidence="1 2">ER1909</strain>
    </source>
</reference>
<name>A0ACC0D4Q6_9PEZI</name>
<evidence type="ECO:0000313" key="2">
    <source>
        <dbReference type="Proteomes" id="UP001497680"/>
    </source>
</evidence>
<comment type="caution">
    <text evidence="1">The sequence shown here is derived from an EMBL/GenBank/DDBJ whole genome shotgun (WGS) entry which is preliminary data.</text>
</comment>
<evidence type="ECO:0000313" key="1">
    <source>
        <dbReference type="EMBL" id="KAI6087714.1"/>
    </source>
</evidence>
<dbReference type="EMBL" id="MU394306">
    <property type="protein sequence ID" value="KAI6087714.1"/>
    <property type="molecule type" value="Genomic_DNA"/>
</dbReference>
<organism evidence="1 2">
    <name type="scientific">Hypoxylon rubiginosum</name>
    <dbReference type="NCBI Taxonomy" id="110542"/>
    <lineage>
        <taxon>Eukaryota</taxon>
        <taxon>Fungi</taxon>
        <taxon>Dikarya</taxon>
        <taxon>Ascomycota</taxon>
        <taxon>Pezizomycotina</taxon>
        <taxon>Sordariomycetes</taxon>
        <taxon>Xylariomycetidae</taxon>
        <taxon>Xylariales</taxon>
        <taxon>Hypoxylaceae</taxon>
        <taxon>Hypoxylon</taxon>
    </lineage>
</organism>
<gene>
    <name evidence="1" type="ORF">F4821DRAFT_103290</name>
</gene>
<accession>A0ACC0D4Q6</accession>